<keyword evidence="6" id="KW-0418">Kinase</keyword>
<dbReference type="SUPFAM" id="SSF55874">
    <property type="entry name" value="ATPase domain of HSP90 chaperone/DNA topoisomerase II/histidine kinase"/>
    <property type="match status" value="1"/>
</dbReference>
<dbReference type="PROSITE" id="PS50109">
    <property type="entry name" value="HIS_KIN"/>
    <property type="match status" value="1"/>
</dbReference>
<evidence type="ECO:0000256" key="9">
    <source>
        <dbReference type="SAM" id="Phobius"/>
    </source>
</evidence>
<evidence type="ECO:0000256" key="7">
    <source>
        <dbReference type="ARBA" id="ARBA00022840"/>
    </source>
</evidence>
<feature type="domain" description="PAS" evidence="11">
    <location>
        <begin position="401"/>
        <end position="472"/>
    </location>
</feature>
<keyword evidence="9" id="KW-0472">Membrane</keyword>
<dbReference type="PANTHER" id="PTHR43047">
    <property type="entry name" value="TWO-COMPONENT HISTIDINE PROTEIN KINASE"/>
    <property type="match status" value="1"/>
</dbReference>
<accession>A0A4R8H0D9</accession>
<dbReference type="GO" id="GO:0000155">
    <property type="term" value="F:phosphorelay sensor kinase activity"/>
    <property type="evidence" value="ECO:0007669"/>
    <property type="project" value="InterPro"/>
</dbReference>
<dbReference type="SMART" id="SM00091">
    <property type="entry name" value="PAS"/>
    <property type="match status" value="1"/>
</dbReference>
<comment type="caution">
    <text evidence="13">The sequence shown here is derived from an EMBL/GenBank/DDBJ whole genome shotgun (WGS) entry which is preliminary data.</text>
</comment>
<dbReference type="CDD" id="cd00082">
    <property type="entry name" value="HisKA"/>
    <property type="match status" value="1"/>
</dbReference>
<dbReference type="InterPro" id="IPR003661">
    <property type="entry name" value="HisK_dim/P_dom"/>
</dbReference>
<feature type="domain" description="PAC" evidence="12">
    <location>
        <begin position="475"/>
        <end position="527"/>
    </location>
</feature>
<dbReference type="GO" id="GO:0006355">
    <property type="term" value="P:regulation of DNA-templated transcription"/>
    <property type="evidence" value="ECO:0007669"/>
    <property type="project" value="InterPro"/>
</dbReference>
<dbReference type="SMART" id="SM00387">
    <property type="entry name" value="HATPase_c"/>
    <property type="match status" value="1"/>
</dbReference>
<dbReference type="Gene3D" id="1.10.287.130">
    <property type="match status" value="1"/>
</dbReference>
<keyword evidence="5" id="KW-0547">Nucleotide-binding</keyword>
<reference evidence="13 14" key="1">
    <citation type="submission" date="2019-03" db="EMBL/GenBank/DDBJ databases">
        <title>Subsurface microbial communities from deep shales in Ohio and West Virginia, USA.</title>
        <authorList>
            <person name="Wrighton K."/>
        </authorList>
    </citation>
    <scope>NUCLEOTIDE SEQUENCE [LARGE SCALE GENOMIC DNA]</scope>
    <source>
        <strain evidence="13 14">MSL 6dP</strain>
    </source>
</reference>
<keyword evidence="7" id="KW-0067">ATP-binding</keyword>
<dbReference type="AlphaFoldDB" id="A0A4R8H0D9"/>
<dbReference type="Pfam" id="PF00512">
    <property type="entry name" value="HisKA"/>
    <property type="match status" value="1"/>
</dbReference>
<evidence type="ECO:0000256" key="3">
    <source>
        <dbReference type="ARBA" id="ARBA00022553"/>
    </source>
</evidence>
<dbReference type="InterPro" id="IPR005467">
    <property type="entry name" value="His_kinase_dom"/>
</dbReference>
<evidence type="ECO:0000259" key="10">
    <source>
        <dbReference type="PROSITE" id="PS50109"/>
    </source>
</evidence>
<dbReference type="PROSITE" id="PS50112">
    <property type="entry name" value="PAS"/>
    <property type="match status" value="1"/>
</dbReference>
<proteinExistence type="predicted"/>
<dbReference type="RefSeq" id="WP_134115060.1">
    <property type="nucleotide sequence ID" value="NZ_SOEG01000004.1"/>
</dbReference>
<dbReference type="InterPro" id="IPR000014">
    <property type="entry name" value="PAS"/>
</dbReference>
<evidence type="ECO:0000256" key="1">
    <source>
        <dbReference type="ARBA" id="ARBA00000085"/>
    </source>
</evidence>
<dbReference type="Gene3D" id="3.40.50.2300">
    <property type="match status" value="2"/>
</dbReference>
<evidence type="ECO:0000256" key="5">
    <source>
        <dbReference type="ARBA" id="ARBA00022741"/>
    </source>
</evidence>
<dbReference type="SUPFAM" id="SSF55785">
    <property type="entry name" value="PYP-like sensor domain (PAS domain)"/>
    <property type="match status" value="1"/>
</dbReference>
<dbReference type="InterPro" id="IPR036890">
    <property type="entry name" value="HATPase_C_sf"/>
</dbReference>
<dbReference type="Pfam" id="PF00989">
    <property type="entry name" value="PAS"/>
    <property type="match status" value="1"/>
</dbReference>
<dbReference type="InterPro" id="IPR000700">
    <property type="entry name" value="PAS-assoc_C"/>
</dbReference>
<dbReference type="STRING" id="926561.GCA_000379025_00311"/>
<evidence type="ECO:0000313" key="13">
    <source>
        <dbReference type="EMBL" id="TDX52882.1"/>
    </source>
</evidence>
<evidence type="ECO:0000256" key="2">
    <source>
        <dbReference type="ARBA" id="ARBA00012438"/>
    </source>
</evidence>
<comment type="catalytic activity">
    <reaction evidence="1">
        <text>ATP + protein L-histidine = ADP + protein N-phospho-L-histidine.</text>
        <dbReference type="EC" id="2.7.13.3"/>
    </reaction>
</comment>
<name>A0A4R8H0D9_9FIRM</name>
<evidence type="ECO:0000256" key="6">
    <source>
        <dbReference type="ARBA" id="ARBA00022777"/>
    </source>
</evidence>
<dbReference type="InterPro" id="IPR004358">
    <property type="entry name" value="Sig_transdc_His_kin-like_C"/>
</dbReference>
<dbReference type="CDD" id="cd00130">
    <property type="entry name" value="PAS"/>
    <property type="match status" value="1"/>
</dbReference>
<keyword evidence="9" id="KW-0812">Transmembrane</keyword>
<dbReference type="Gene3D" id="3.30.450.20">
    <property type="entry name" value="PAS domain"/>
    <property type="match status" value="1"/>
</dbReference>
<keyword evidence="4" id="KW-0808">Transferase</keyword>
<dbReference type="SUPFAM" id="SSF47384">
    <property type="entry name" value="Homodimeric domain of signal transducing histidine kinase"/>
    <property type="match status" value="1"/>
</dbReference>
<keyword evidence="8" id="KW-0902">Two-component regulatory system</keyword>
<feature type="domain" description="Histidine kinase" evidence="10">
    <location>
        <begin position="537"/>
        <end position="759"/>
    </location>
</feature>
<sequence length="790" mass="91573">MLIFNKKFMIMLVLMTLVIIIIAAEFLYAQPSGRKDILILNSYHKGYFWSDNIVEGIEDFFSKDKKKFIAVEYMDSYNHNYSRYSADLYNFYKLKYKGKSFDVIISCDDAAFNFLQEYGDELFPNVPIVFCGVNSLEESWLKENQLFTGVIGKPDLRKTVDLILNLHSQTEEIVIFVDETETGRSNQKELLKFISSYDKNIKFTIYKERRVLKLRDMIRGFSDNSVVLLMSILTDEQGLFMPQFKAVKLISKNQHIPIYSNWDVHLKYGVIGGFMISSYEQGQISSKMAEEILRGKNVKEIPVQTQITHYPMFDFKQLKKFDISTSQLPEASIIINRPESFYFKYRKMVWITVFILFLLLTIIITLKINIFKRKKAEKDLLAIKNNLEQKIKGRTDDLKREKEKLQKYLNVAEVIFVVLDNEGKIQMINRKGLETLECTEEEVLGKHLIDNFVKEESKEELLQAFEALMKGEKVPYTESIAITKTGKEKHFLGRNTILRDKEGNIEGALASVIDITKQKLLKEELEYNKFKLELFANLSHELKTPLNLSFSSLQMLNLYTNKLNPKVEDKIKSYTKVIKQNNYRLLKLVNNLMDITKITSNSFQLKLKNYDIVKIVKKLSYSIQDCVESHNKSLEFDSSLDAKVIACDPFNIERILLNLLSNAIKFTKQGDKIIVSIFEKDEKVFISVEDTGIGIPEDRQEVIFERFRQVDKSFHRNSEGSGLGLSIVKLLVELHGGKISLESKAGKGSKFIIELPIELVDESQQLEEQFSKAEDLMNKIDIEFSDIYDL</sequence>
<dbReference type="PROSITE" id="PS50113">
    <property type="entry name" value="PAC"/>
    <property type="match status" value="1"/>
</dbReference>
<dbReference type="FunFam" id="3.30.565.10:FF:000037">
    <property type="entry name" value="Hybrid sensor histidine kinase/response regulator"/>
    <property type="match status" value="1"/>
</dbReference>
<keyword evidence="9" id="KW-1133">Transmembrane helix</keyword>
<evidence type="ECO:0000259" key="12">
    <source>
        <dbReference type="PROSITE" id="PS50113"/>
    </source>
</evidence>
<dbReference type="InterPro" id="IPR003594">
    <property type="entry name" value="HATPase_dom"/>
</dbReference>
<dbReference type="InterPro" id="IPR035965">
    <property type="entry name" value="PAS-like_dom_sf"/>
</dbReference>
<dbReference type="Gene3D" id="3.30.565.10">
    <property type="entry name" value="Histidine kinase-like ATPase, C-terminal domain"/>
    <property type="match status" value="1"/>
</dbReference>
<dbReference type="Proteomes" id="UP000295832">
    <property type="component" value="Unassembled WGS sequence"/>
</dbReference>
<protein>
    <recommendedName>
        <fullName evidence="2">histidine kinase</fullName>
        <ecNumber evidence="2">2.7.13.3</ecNumber>
    </recommendedName>
</protein>
<dbReference type="Pfam" id="PF04392">
    <property type="entry name" value="ABC_sub_bind"/>
    <property type="match status" value="1"/>
</dbReference>
<evidence type="ECO:0000313" key="14">
    <source>
        <dbReference type="Proteomes" id="UP000295832"/>
    </source>
</evidence>
<dbReference type="EC" id="2.7.13.3" evidence="2"/>
<evidence type="ECO:0000259" key="11">
    <source>
        <dbReference type="PROSITE" id="PS50112"/>
    </source>
</evidence>
<dbReference type="NCBIfam" id="TIGR00229">
    <property type="entry name" value="sensory_box"/>
    <property type="match status" value="1"/>
</dbReference>
<feature type="transmembrane region" description="Helical" evidence="9">
    <location>
        <begin position="348"/>
        <end position="368"/>
    </location>
</feature>
<dbReference type="EMBL" id="SOEG01000004">
    <property type="protein sequence ID" value="TDX52882.1"/>
    <property type="molecule type" value="Genomic_DNA"/>
</dbReference>
<gene>
    <name evidence="13" type="ORF">C7959_1047</name>
</gene>
<dbReference type="InterPro" id="IPR013767">
    <property type="entry name" value="PAS_fold"/>
</dbReference>
<dbReference type="Pfam" id="PF02518">
    <property type="entry name" value="HATPase_c"/>
    <property type="match status" value="1"/>
</dbReference>
<evidence type="ECO:0000256" key="4">
    <source>
        <dbReference type="ARBA" id="ARBA00022679"/>
    </source>
</evidence>
<dbReference type="InterPro" id="IPR007487">
    <property type="entry name" value="ABC_transpt-TYRBP-like"/>
</dbReference>
<dbReference type="GO" id="GO:0005524">
    <property type="term" value="F:ATP binding"/>
    <property type="evidence" value="ECO:0007669"/>
    <property type="project" value="UniProtKB-KW"/>
</dbReference>
<dbReference type="PANTHER" id="PTHR43047:SF72">
    <property type="entry name" value="OSMOSENSING HISTIDINE PROTEIN KINASE SLN1"/>
    <property type="match status" value="1"/>
</dbReference>
<dbReference type="PRINTS" id="PR00344">
    <property type="entry name" value="BCTRLSENSOR"/>
</dbReference>
<dbReference type="InterPro" id="IPR036097">
    <property type="entry name" value="HisK_dim/P_sf"/>
</dbReference>
<dbReference type="GO" id="GO:0005886">
    <property type="term" value="C:plasma membrane"/>
    <property type="evidence" value="ECO:0007669"/>
    <property type="project" value="TreeGrafter"/>
</dbReference>
<dbReference type="SMART" id="SM00388">
    <property type="entry name" value="HisKA"/>
    <property type="match status" value="1"/>
</dbReference>
<organism evidence="13 14">
    <name type="scientific">Orenia marismortui</name>
    <dbReference type="NCBI Taxonomy" id="46469"/>
    <lineage>
        <taxon>Bacteria</taxon>
        <taxon>Bacillati</taxon>
        <taxon>Bacillota</taxon>
        <taxon>Clostridia</taxon>
        <taxon>Halanaerobiales</taxon>
        <taxon>Halobacteroidaceae</taxon>
        <taxon>Orenia</taxon>
    </lineage>
</organism>
<dbReference type="GO" id="GO:0009927">
    <property type="term" value="F:histidine phosphotransfer kinase activity"/>
    <property type="evidence" value="ECO:0007669"/>
    <property type="project" value="TreeGrafter"/>
</dbReference>
<keyword evidence="3" id="KW-0597">Phosphoprotein</keyword>
<dbReference type="CDD" id="cd16922">
    <property type="entry name" value="HATPase_EvgS-ArcB-TorS-like"/>
    <property type="match status" value="1"/>
</dbReference>
<keyword evidence="14" id="KW-1185">Reference proteome</keyword>
<evidence type="ECO:0000256" key="8">
    <source>
        <dbReference type="ARBA" id="ARBA00023012"/>
    </source>
</evidence>